<dbReference type="NCBIfam" id="TIGR02385">
    <property type="entry name" value="RelE_StbE"/>
    <property type="match status" value="1"/>
</dbReference>
<dbReference type="AlphaFoldDB" id="A0AAJ1AIU6"/>
<dbReference type="InterPro" id="IPR007712">
    <property type="entry name" value="RelE/ParE_toxin"/>
</dbReference>
<name>A0AAJ1AIU6_9BACT</name>
<dbReference type="InterPro" id="IPR035093">
    <property type="entry name" value="RelE/ParE_toxin_dom_sf"/>
</dbReference>
<comment type="caution">
    <text evidence="2">The sequence shown here is derived from an EMBL/GenBank/DDBJ whole genome shotgun (WGS) entry which is preliminary data.</text>
</comment>
<dbReference type="Gene3D" id="3.30.2310.20">
    <property type="entry name" value="RelE-like"/>
    <property type="match status" value="1"/>
</dbReference>
<gene>
    <name evidence="2" type="ORF">K8G79_03855</name>
</gene>
<dbReference type="Proteomes" id="UP001197609">
    <property type="component" value="Unassembled WGS sequence"/>
</dbReference>
<evidence type="ECO:0000313" key="2">
    <source>
        <dbReference type="EMBL" id="MBZ0159261.1"/>
    </source>
</evidence>
<evidence type="ECO:0000313" key="3">
    <source>
        <dbReference type="Proteomes" id="UP001197609"/>
    </source>
</evidence>
<proteinExistence type="predicted"/>
<protein>
    <submittedName>
        <fullName evidence="2">Type II toxin-antitoxin system mRNA interferase toxin, RelE/StbE family</fullName>
    </submittedName>
</protein>
<dbReference type="SUPFAM" id="SSF143011">
    <property type="entry name" value="RelE-like"/>
    <property type="match status" value="1"/>
</dbReference>
<evidence type="ECO:0000256" key="1">
    <source>
        <dbReference type="ARBA" id="ARBA00022649"/>
    </source>
</evidence>
<sequence length="93" mass="11010">MRRIEEHRRVDKQVASIPKDILKRYEKWKDIATISGPPGLRLIRSFRDEALSGEWCGYRSCRLGLQWRVIYRVVPGKLLFQVASITAHDYRRP</sequence>
<reference evidence="2 3" key="1">
    <citation type="journal article" date="2021" name="bioRxiv">
        <title>Unraveling nitrogen, sulfur and carbon metabolic pathways and microbial community transcriptional responses to substrate deprivation and toxicity stresses in a bioreactor mimicking anoxic brackish coastal sediment conditions.</title>
        <authorList>
            <person name="Martins P.D."/>
            <person name="Echeveste M.J."/>
            <person name="Arshad A."/>
            <person name="Kurth J."/>
            <person name="Ouboter H."/>
            <person name="Jetten M.S.M."/>
            <person name="Welte C.U."/>
        </authorList>
    </citation>
    <scope>NUCLEOTIDE SEQUENCE [LARGE SCALE GENOMIC DNA]</scope>
    <source>
        <strain evidence="2">MAG_38</strain>
    </source>
</reference>
<organism evidence="2 3">
    <name type="scientific">Candidatus Methylomirabilis tolerans</name>
    <dbReference type="NCBI Taxonomy" id="3123416"/>
    <lineage>
        <taxon>Bacteria</taxon>
        <taxon>Candidatus Methylomirabilota</taxon>
        <taxon>Candidatus Methylomirabilia</taxon>
        <taxon>Candidatus Methylomirabilales</taxon>
        <taxon>Candidatus Methylomirabilaceae</taxon>
        <taxon>Candidatus Methylomirabilis</taxon>
    </lineage>
</organism>
<dbReference type="EMBL" id="JAIOIU010000039">
    <property type="protein sequence ID" value="MBZ0159261.1"/>
    <property type="molecule type" value="Genomic_DNA"/>
</dbReference>
<keyword evidence="1" id="KW-1277">Toxin-antitoxin system</keyword>
<accession>A0AAJ1AIU6</accession>